<feature type="transmembrane region" description="Helical" evidence="2">
    <location>
        <begin position="112"/>
        <end position="135"/>
    </location>
</feature>
<name>V7B8L9_PHAVU</name>
<accession>V7B8L9</accession>
<keyword evidence="2" id="KW-1133">Transmembrane helix</keyword>
<sequence length="280" mass="31457">MEALCLRWVNGWSWLKKPKVQRLVCLASSVVGLICYALSSTFNRLLGNWSWWKMLLYIVFSFIIFLAVWFAPPRSSSTSHRLKAHLAFFVLIITSVYSFWFDNVVKGKPDAYSLISCAAFATMSLGLSNLTQLGFQIDLLYFFCGSLTVQLMKIKLWLVIVGGGFSYSLLQLRYCPRDTEGENLQLQVQNQVTIQIDDSESQMSQEANADVGSSVGTSPEDAQEHLLTQSNSLPQDDGEVPPKTKRKNSSADRHFRRTTSAYIVRKCVPDADDGTNSNPI</sequence>
<protein>
    <submittedName>
        <fullName evidence="3">Uncharacterized protein</fullName>
    </submittedName>
</protein>
<keyword evidence="2" id="KW-0812">Transmembrane</keyword>
<feature type="transmembrane region" description="Helical" evidence="2">
    <location>
        <begin position="82"/>
        <end position="100"/>
    </location>
</feature>
<evidence type="ECO:0000256" key="1">
    <source>
        <dbReference type="SAM" id="MobiDB-lite"/>
    </source>
</evidence>
<evidence type="ECO:0000313" key="3">
    <source>
        <dbReference type="EMBL" id="ESW14149.1"/>
    </source>
</evidence>
<dbReference type="OrthoDB" id="1427840at2759"/>
<organism evidence="3 4">
    <name type="scientific">Phaseolus vulgaris</name>
    <name type="common">Kidney bean</name>
    <name type="synonym">French bean</name>
    <dbReference type="NCBI Taxonomy" id="3885"/>
    <lineage>
        <taxon>Eukaryota</taxon>
        <taxon>Viridiplantae</taxon>
        <taxon>Streptophyta</taxon>
        <taxon>Embryophyta</taxon>
        <taxon>Tracheophyta</taxon>
        <taxon>Spermatophyta</taxon>
        <taxon>Magnoliopsida</taxon>
        <taxon>eudicotyledons</taxon>
        <taxon>Gunneridae</taxon>
        <taxon>Pentapetalae</taxon>
        <taxon>rosids</taxon>
        <taxon>fabids</taxon>
        <taxon>Fabales</taxon>
        <taxon>Fabaceae</taxon>
        <taxon>Papilionoideae</taxon>
        <taxon>50 kb inversion clade</taxon>
        <taxon>NPAAA clade</taxon>
        <taxon>indigoferoid/millettioid clade</taxon>
        <taxon>Phaseoleae</taxon>
        <taxon>Phaseolus</taxon>
    </lineage>
</organism>
<dbReference type="Gramene" id="ESW14149">
    <property type="protein sequence ID" value="ESW14149"/>
    <property type="gene ID" value="PHAVU_008G257100g"/>
</dbReference>
<reference evidence="4" key="1">
    <citation type="journal article" date="2014" name="Nat. Genet.">
        <title>A reference genome for common bean and genome-wide analysis of dual domestications.</title>
        <authorList>
            <person name="Schmutz J."/>
            <person name="McClean P.E."/>
            <person name="Mamidi S."/>
            <person name="Wu G.A."/>
            <person name="Cannon S.B."/>
            <person name="Grimwood J."/>
            <person name="Jenkins J."/>
            <person name="Shu S."/>
            <person name="Song Q."/>
            <person name="Chavarro C."/>
            <person name="Torres-Torres M."/>
            <person name="Geffroy V."/>
            <person name="Moghaddam S.M."/>
            <person name="Gao D."/>
            <person name="Abernathy B."/>
            <person name="Barry K."/>
            <person name="Blair M."/>
            <person name="Brick M.A."/>
            <person name="Chovatia M."/>
            <person name="Gepts P."/>
            <person name="Goodstein D.M."/>
            <person name="Gonzales M."/>
            <person name="Hellsten U."/>
            <person name="Hyten D.L."/>
            <person name="Jia G."/>
            <person name="Kelly J.D."/>
            <person name="Kudrna D."/>
            <person name="Lee R."/>
            <person name="Richard M.M."/>
            <person name="Miklas P.N."/>
            <person name="Osorno J.M."/>
            <person name="Rodrigues J."/>
            <person name="Thareau V."/>
            <person name="Urrea C.A."/>
            <person name="Wang M."/>
            <person name="Yu Y."/>
            <person name="Zhang M."/>
            <person name="Wing R.A."/>
            <person name="Cregan P.B."/>
            <person name="Rokhsar D.S."/>
            <person name="Jackson S.A."/>
        </authorList>
    </citation>
    <scope>NUCLEOTIDE SEQUENCE [LARGE SCALE GENOMIC DNA]</scope>
    <source>
        <strain evidence="4">cv. G19833</strain>
    </source>
</reference>
<evidence type="ECO:0000313" key="4">
    <source>
        <dbReference type="Proteomes" id="UP000000226"/>
    </source>
</evidence>
<keyword evidence="4" id="KW-1185">Reference proteome</keyword>
<dbReference type="EMBL" id="CM002295">
    <property type="protein sequence ID" value="ESW14149.1"/>
    <property type="molecule type" value="Genomic_DNA"/>
</dbReference>
<feature type="transmembrane region" description="Helical" evidence="2">
    <location>
        <begin position="156"/>
        <end position="174"/>
    </location>
</feature>
<feature type="transmembrane region" description="Helical" evidence="2">
    <location>
        <begin position="51"/>
        <end position="70"/>
    </location>
</feature>
<dbReference type="Proteomes" id="UP000000226">
    <property type="component" value="Chromosome 8"/>
</dbReference>
<feature type="region of interest" description="Disordered" evidence="1">
    <location>
        <begin position="200"/>
        <end position="280"/>
    </location>
</feature>
<evidence type="ECO:0000256" key="2">
    <source>
        <dbReference type="SAM" id="Phobius"/>
    </source>
</evidence>
<dbReference type="AlphaFoldDB" id="V7B8L9"/>
<dbReference type="STRING" id="3885.V7B8L9"/>
<feature type="transmembrane region" description="Helical" evidence="2">
    <location>
        <begin position="20"/>
        <end position="39"/>
    </location>
</feature>
<proteinExistence type="predicted"/>
<gene>
    <name evidence="3" type="ORF">PHAVU_008G257100g</name>
</gene>
<keyword evidence="2" id="KW-0472">Membrane</keyword>